<organism evidence="1 2">
    <name type="scientific">Burkholderia oklahomensis</name>
    <dbReference type="NCBI Taxonomy" id="342113"/>
    <lineage>
        <taxon>Bacteria</taxon>
        <taxon>Pseudomonadati</taxon>
        <taxon>Pseudomonadota</taxon>
        <taxon>Betaproteobacteria</taxon>
        <taxon>Burkholderiales</taxon>
        <taxon>Burkholderiaceae</taxon>
        <taxon>Burkholderia</taxon>
        <taxon>pseudomallei group</taxon>
    </lineage>
</organism>
<evidence type="ECO:0000313" key="2">
    <source>
        <dbReference type="Proteomes" id="UP000029424"/>
    </source>
</evidence>
<proteinExistence type="predicted"/>
<reference evidence="1 2" key="1">
    <citation type="submission" date="2014-06" db="EMBL/GenBank/DDBJ databases">
        <authorList>
            <person name="Bishop-Lilly K.A."/>
            <person name="Broomall S.M."/>
            <person name="Chain P.S."/>
            <person name="Chertkov O."/>
            <person name="Coyne S.R."/>
            <person name="Daligault H.E."/>
            <person name="Davenport K.W."/>
            <person name="Erkkila T."/>
            <person name="Frey K.G."/>
            <person name="Gibbons H.S."/>
            <person name="Gu W."/>
            <person name="Jaissle J."/>
            <person name="Johnson S.L."/>
            <person name="Koroleva G.I."/>
            <person name="Ladner J.T."/>
            <person name="Lo C.-C."/>
            <person name="Minogue T.D."/>
            <person name="Munk C."/>
            <person name="Palacios G.F."/>
            <person name="Redden C.L."/>
            <person name="Rosenzweig C.N."/>
            <person name="Scholz M.B."/>
            <person name="Teshima H."/>
            <person name="Xu Y."/>
        </authorList>
    </citation>
    <scope>NUCLEOTIDE SEQUENCE [LARGE SCALE GENOMIC DNA]</scope>
    <source>
        <strain evidence="1 2">EO147</strain>
    </source>
</reference>
<name>A0AAI8BAJ7_9BURK</name>
<dbReference type="AlphaFoldDB" id="A0AAI8BAJ7"/>
<dbReference type="Proteomes" id="UP000029424">
    <property type="component" value="Chromosome 2"/>
</dbReference>
<accession>A0AAI8BAJ7</accession>
<protein>
    <submittedName>
        <fullName evidence="1">Uncharacterized protein</fullName>
    </submittedName>
</protein>
<gene>
    <name evidence="1" type="ORF">DM82_4378</name>
</gene>
<dbReference type="KEGG" id="bok:DM82_4378"/>
<keyword evidence="2" id="KW-1185">Reference proteome</keyword>
<sequence length="39" mass="4400">MVIAELYRRQTLMPAELLEPLTLAEVADAIEIPEMNDAE</sequence>
<evidence type="ECO:0000313" key="1">
    <source>
        <dbReference type="EMBL" id="AIO68571.1"/>
    </source>
</evidence>
<dbReference type="EMBL" id="CP008727">
    <property type="protein sequence ID" value="AIO68571.1"/>
    <property type="molecule type" value="Genomic_DNA"/>
</dbReference>